<dbReference type="InterPro" id="IPR056884">
    <property type="entry name" value="NPHP3-like_N"/>
</dbReference>
<dbReference type="HOGENOM" id="CLU_000288_6_3_1"/>
<dbReference type="InterPro" id="IPR001680">
    <property type="entry name" value="WD40_rpt"/>
</dbReference>
<evidence type="ECO:0000256" key="1">
    <source>
        <dbReference type="ARBA" id="ARBA00022574"/>
    </source>
</evidence>
<dbReference type="InterPro" id="IPR020472">
    <property type="entry name" value="WD40_PAC1"/>
</dbReference>
<evidence type="ECO:0000256" key="3">
    <source>
        <dbReference type="PROSITE-ProRule" id="PRU00221"/>
    </source>
</evidence>
<feature type="domain" description="Nephrocystin 3-like N-terminal" evidence="4">
    <location>
        <begin position="251"/>
        <end position="397"/>
    </location>
</feature>
<evidence type="ECO:0000313" key="6">
    <source>
        <dbReference type="Proteomes" id="UP000008370"/>
    </source>
</evidence>
<dbReference type="Pfam" id="PF00400">
    <property type="entry name" value="WD40"/>
    <property type="match status" value="8"/>
</dbReference>
<dbReference type="InterPro" id="IPR036537">
    <property type="entry name" value="Adaptor_Cbl_N_dom_sf"/>
</dbReference>
<feature type="repeat" description="WD" evidence="3">
    <location>
        <begin position="809"/>
        <end position="834"/>
    </location>
</feature>
<feature type="repeat" description="WD" evidence="3">
    <location>
        <begin position="1368"/>
        <end position="1409"/>
    </location>
</feature>
<dbReference type="GeneID" id="18912456"/>
<dbReference type="PANTHER" id="PTHR44129">
    <property type="entry name" value="WD REPEAT-CONTAINING PROTEIN POP1"/>
    <property type="match status" value="1"/>
</dbReference>
<dbReference type="SMART" id="SM00320">
    <property type="entry name" value="WD40"/>
    <property type="match status" value="10"/>
</dbReference>
<dbReference type="InterPro" id="IPR027417">
    <property type="entry name" value="P-loop_NTPase"/>
</dbReference>
<keyword evidence="6" id="KW-1185">Reference proteome</keyword>
<keyword evidence="2" id="KW-0677">Repeat</keyword>
<keyword evidence="1 3" id="KW-0853">WD repeat</keyword>
<dbReference type="InterPro" id="IPR015943">
    <property type="entry name" value="WD40/YVTN_repeat-like_dom_sf"/>
</dbReference>
<dbReference type="Gene3D" id="1.20.930.20">
    <property type="entry name" value="Adaptor protein Cbl, N-terminal domain"/>
    <property type="match status" value="1"/>
</dbReference>
<dbReference type="KEGG" id="pco:PHACADRAFT_206284"/>
<sequence>MRRLKEKLQSSKAPDAAIGHLKRALDVFNDVAGNVGVPGLQIGVSVLSTVLAMVQKSHANTESIKELATRVGDLTKMVQESAEMQGENISAPTQDRINGLLESWKIIDGEAQSLNSRHKFWRTLGSDKEAEEITGLVQRISSSIEAFTVGSMIAIESALHHHAHISKQDSQRVEAKIDVIPDIIVKRLLARWEGSFVPPHAARAQFDSDSERKACLDGTRTEILENIFIWAAGRYVPGGAAGPAKGSTLQQRNILWLNGLPGTGKTTLSFSVAKECHRRGILGASFFCSRSDADCSKPSMIFTTIAYRLGLFYEPYKDRVTEILKNDPDLVDSQVSRQFEELIVQPLALLREGFSPCVVVIDALDECQQPQITSTILSTLLEHADHLSPLRFFVTSRPERDIVATFDTPNYRDAFGKLLLHAVALQPVTTADIKRYLTVSLSDIRRYFGLADTWPNDTDIETLSKMAGGLFIFAATAIKFIKDRHYNDPIGQLKRLISAASSRGSHALLDELYLQVLKTATANMSASLSKRLQTILGSIATIKDPLPLSGLSQLLGLSTDIVYSSLVGLHSVLVIPDTQDSAENIRIIHPTFPEFLLDPSRCTNRSFTIDPQRQNTLLLRRCLYALRELKRDICDIRDPSLLNTEVPDLPRRIEGAIPAHLQYASRHWCTHLSSCEISDNILDGLLKLVQRRLPHWLEACSLLGVLRDVVPGINEAQRILRDIDDDRARGIIVLLNDCERLLVGHFPAISGSALQLYYSVLPIIPTKTMFTWTYAHERFAGSSIKVFGSIPDAWNACLGTVNAHGGRSVEAVDFSPNGRTIVSSGCDSKIRLWDALTCALLLVLSGHSKWVRSVKYSSDGTRIASAAEDGTVKVWDAVSGVLIRTLEGHVYGVLCAVFTPDGRRIVSGSDDRSVKIWDMQTGACLATLTVHNDNVRSVAVSRDGRWMASSSANQVYLWNLEASTCTHHVSITPESEGFTFRDIAFTPDNSQVVVVLASSNLAKLSVWDVKTAKHLRDLQPSGRSFSRIGRLSFLPTGNKLTCGAGKTILVLDFADGEVRHEFFGHTPGRNINSVTYNQDGTRIASGSSDGTIRLWDVSRSAAIKSQPEYVSKPSNLPSEKLADYRLAVFSHDASRALLVADDSYRSSSIEVVKTDSWDRVYKPLSLPSGRSHYAGFSPEGATILTASKGDRVKVILWDAASGLPRLQLEDELSAALWSCSSVGTFMWSGVLGYMPHCFGGYSSSAMFSQDSCYLLTKTLPKDWNSGGYPACLWNATTGKLTREFDGHSRDVTSVAFSLDGRRIATSSYDWTVIVWDATTGASLATCRGHKKWVTSAAFSPSGERVASGDSCGRILVWNTEGGEQLQAFEWYIDEVWSVAFTPAEDVIISFSGDNTMRFWCIESGACLLVLHPDTWYRTLHLSPDGSGILLDNDKRLVQLWVPTNADTQTTAPLPWLPRRTWPIYYIEDGWIFSLAPSRRTRLCWIPLDWRGLVGYLGHDVVLQSGHKLNFSRLSRRLESLHSDRAQ</sequence>
<dbReference type="GO" id="GO:0007166">
    <property type="term" value="P:cell surface receptor signaling pathway"/>
    <property type="evidence" value="ECO:0007669"/>
    <property type="project" value="InterPro"/>
</dbReference>
<dbReference type="Gene3D" id="2.130.10.10">
    <property type="entry name" value="YVTN repeat-like/Quinoprotein amine dehydrogenase"/>
    <property type="match status" value="4"/>
</dbReference>
<evidence type="ECO:0000256" key="2">
    <source>
        <dbReference type="ARBA" id="ARBA00022737"/>
    </source>
</evidence>
<dbReference type="InterPro" id="IPR011047">
    <property type="entry name" value="Quinoprotein_ADH-like_sf"/>
</dbReference>
<dbReference type="SUPFAM" id="SSF52540">
    <property type="entry name" value="P-loop containing nucleoside triphosphate hydrolases"/>
    <property type="match status" value="1"/>
</dbReference>
<dbReference type="EMBL" id="JH930469">
    <property type="protein sequence ID" value="EKM60082.1"/>
    <property type="molecule type" value="Genomic_DNA"/>
</dbReference>
<reference evidence="5 6" key="1">
    <citation type="journal article" date="2012" name="BMC Genomics">
        <title>Comparative genomics of the white-rot fungi, Phanerochaete carnosa and P. chrysosporium, to elucidate the genetic basis of the distinct wood types they colonize.</title>
        <authorList>
            <person name="Suzuki H."/>
            <person name="MacDonald J."/>
            <person name="Syed K."/>
            <person name="Salamov A."/>
            <person name="Hori C."/>
            <person name="Aerts A."/>
            <person name="Henrissat B."/>
            <person name="Wiebenga A."/>
            <person name="vanKuyk P.A."/>
            <person name="Barry K."/>
            <person name="Lindquist E."/>
            <person name="LaButti K."/>
            <person name="Lapidus A."/>
            <person name="Lucas S."/>
            <person name="Coutinho P."/>
            <person name="Gong Y."/>
            <person name="Samejima M."/>
            <person name="Mahadevan R."/>
            <person name="Abou-Zaid M."/>
            <person name="de Vries R.P."/>
            <person name="Igarashi K."/>
            <person name="Yadav J.S."/>
            <person name="Grigoriev I.V."/>
            <person name="Master E.R."/>
        </authorList>
    </citation>
    <scope>NUCLEOTIDE SEQUENCE [LARGE SCALE GENOMIC DNA]</scope>
    <source>
        <strain evidence="5 6">HHB-10118-sp</strain>
    </source>
</reference>
<dbReference type="InParanoid" id="K5XAW5"/>
<dbReference type="Pfam" id="PF24883">
    <property type="entry name" value="NPHP3_N"/>
    <property type="match status" value="1"/>
</dbReference>
<dbReference type="SUPFAM" id="SSF50998">
    <property type="entry name" value="Quinoprotein alcohol dehydrogenase-like"/>
    <property type="match status" value="1"/>
</dbReference>
<dbReference type="OrthoDB" id="2658414at2759"/>
<accession>K5XAW5</accession>
<feature type="repeat" description="WD" evidence="3">
    <location>
        <begin position="1326"/>
        <end position="1367"/>
    </location>
</feature>
<dbReference type="Proteomes" id="UP000008370">
    <property type="component" value="Unassembled WGS sequence"/>
</dbReference>
<name>K5XAW5_PHACS</name>
<dbReference type="RefSeq" id="XP_007392629.1">
    <property type="nucleotide sequence ID" value="XM_007392567.1"/>
</dbReference>
<dbReference type="CDD" id="cd00200">
    <property type="entry name" value="WD40"/>
    <property type="match status" value="2"/>
</dbReference>
<dbReference type="PROSITE" id="PS50294">
    <property type="entry name" value="WD_REPEATS_REGION"/>
    <property type="match status" value="6"/>
</dbReference>
<dbReference type="InterPro" id="IPR050349">
    <property type="entry name" value="WD_LIS1/nudF_dynein_reg"/>
</dbReference>
<gene>
    <name evidence="5" type="ORF">PHACADRAFT_206284</name>
</gene>
<feature type="repeat" description="WD" evidence="3">
    <location>
        <begin position="1284"/>
        <end position="1325"/>
    </location>
</feature>
<evidence type="ECO:0000259" key="4">
    <source>
        <dbReference type="Pfam" id="PF24883"/>
    </source>
</evidence>
<evidence type="ECO:0000313" key="5">
    <source>
        <dbReference type="EMBL" id="EKM60082.1"/>
    </source>
</evidence>
<protein>
    <recommendedName>
        <fullName evidence="4">Nephrocystin 3-like N-terminal domain-containing protein</fullName>
    </recommendedName>
</protein>
<dbReference type="PROSITE" id="PS50082">
    <property type="entry name" value="WD_REPEATS_2"/>
    <property type="match status" value="7"/>
</dbReference>
<dbReference type="PROSITE" id="PS00678">
    <property type="entry name" value="WD_REPEATS_1"/>
    <property type="match status" value="3"/>
</dbReference>
<dbReference type="InterPro" id="IPR019775">
    <property type="entry name" value="WD40_repeat_CS"/>
</dbReference>
<dbReference type="CDD" id="cd21037">
    <property type="entry name" value="MLKL_NTD"/>
    <property type="match status" value="1"/>
</dbReference>
<dbReference type="STRING" id="650164.K5XAW5"/>
<organism evidence="5 6">
    <name type="scientific">Phanerochaete carnosa (strain HHB-10118-sp)</name>
    <name type="common">White-rot fungus</name>
    <name type="synonym">Peniophora carnosa</name>
    <dbReference type="NCBI Taxonomy" id="650164"/>
    <lineage>
        <taxon>Eukaryota</taxon>
        <taxon>Fungi</taxon>
        <taxon>Dikarya</taxon>
        <taxon>Basidiomycota</taxon>
        <taxon>Agaricomycotina</taxon>
        <taxon>Agaricomycetes</taxon>
        <taxon>Polyporales</taxon>
        <taxon>Phanerochaetaceae</taxon>
        <taxon>Phanerochaete</taxon>
    </lineage>
</organism>
<dbReference type="Gene3D" id="3.40.50.300">
    <property type="entry name" value="P-loop containing nucleotide triphosphate hydrolases"/>
    <property type="match status" value="1"/>
</dbReference>
<dbReference type="PRINTS" id="PR00320">
    <property type="entry name" value="GPROTEINBRPT"/>
</dbReference>
<dbReference type="SUPFAM" id="SSF50978">
    <property type="entry name" value="WD40 repeat-like"/>
    <property type="match status" value="1"/>
</dbReference>
<feature type="repeat" description="WD" evidence="3">
    <location>
        <begin position="844"/>
        <end position="885"/>
    </location>
</feature>
<feature type="repeat" description="WD" evidence="3">
    <location>
        <begin position="1071"/>
        <end position="1105"/>
    </location>
</feature>
<dbReference type="InterPro" id="IPR036322">
    <property type="entry name" value="WD40_repeat_dom_sf"/>
</dbReference>
<dbReference type="InterPro" id="IPR059179">
    <property type="entry name" value="MLKL-like_MCAfunc"/>
</dbReference>
<proteinExistence type="predicted"/>
<feature type="repeat" description="WD" evidence="3">
    <location>
        <begin position="886"/>
        <end position="927"/>
    </location>
</feature>